<dbReference type="PANTHER" id="PTHR21137:SF35">
    <property type="entry name" value="ODORANT RECEPTOR 19A-RELATED"/>
    <property type="match status" value="1"/>
</dbReference>
<feature type="transmembrane region" description="Helical" evidence="10">
    <location>
        <begin position="78"/>
        <end position="98"/>
    </location>
</feature>
<feature type="transmembrane region" description="Helical" evidence="10">
    <location>
        <begin position="411"/>
        <end position="433"/>
    </location>
</feature>
<feature type="transmembrane region" description="Helical" evidence="10">
    <location>
        <begin position="325"/>
        <end position="344"/>
    </location>
</feature>
<sequence length="618" mass="72596">MISGLIYSPTVVYISIPFLPDLLDIVAPLNESRTRQLPFLVEYFLDEQKYFYPILLHTIVTIIMGITTVVATETLTFAYIYHACGMFEIVSYRIIYALDKSISMLLTSNKENTIRVKLIDAIEIHQRTLELLCQIVISPYQRNDLVALYILFVFCHFYYMFICNFMGQKVIDSSTEIFRKVYFMISGVICPSTIAYISIPFLPDILDIVTPLNESRTRELPFLVEYFLDEQKYFYPILLHIIVALVMGLTTVIATENLALVYFYHACGMFEIVRFFSYRIEHVFDEVFSIMTSKRCCPYCTKIISAIHIHRRATQFVEFLRSGFVISYFFLLCLGVTSLTANLLHSLRKTEKYSVCCYSVILRYSHSHVFRPLSKMVFSGERYYNIYRILLTAIGLWPYQTPIIMQVQSMFFLGSYCFIFLFQVYATIYRLLYINSEYCFHIYVLQFTTFLTTTCNVEFIFKQLSYIFITILCIVFYNAYYFNSKEVKHLLKQIKLDWNSFEDNNEIKILGKYANENRLLSLILSFVIAFAIFFIVIIELIPVVLDAVTPMNKSRPRKVKIDFEFFIDEEQYFCIYLIYEIITLIIEVFTVLATGALSYAFIRHCCATFKIARYVPIF</sequence>
<evidence type="ECO:0000313" key="12">
    <source>
        <dbReference type="Proteomes" id="UP000078492"/>
    </source>
</evidence>
<feature type="transmembrane region" description="Helical" evidence="10">
    <location>
        <begin position="233"/>
        <end position="254"/>
    </location>
</feature>
<evidence type="ECO:0000256" key="6">
    <source>
        <dbReference type="ARBA" id="ARBA00022989"/>
    </source>
</evidence>
<evidence type="ECO:0000256" key="7">
    <source>
        <dbReference type="ARBA" id="ARBA00023136"/>
    </source>
</evidence>
<feature type="transmembrane region" description="Helical" evidence="10">
    <location>
        <begin position="50"/>
        <end position="71"/>
    </location>
</feature>
<keyword evidence="9" id="KW-0807">Transducer</keyword>
<dbReference type="InterPro" id="IPR004117">
    <property type="entry name" value="7tm6_olfct_rcpt"/>
</dbReference>
<dbReference type="GO" id="GO:0007165">
    <property type="term" value="P:signal transduction"/>
    <property type="evidence" value="ECO:0007669"/>
    <property type="project" value="UniProtKB-KW"/>
</dbReference>
<keyword evidence="3" id="KW-0716">Sensory transduction</keyword>
<organism evidence="11 12">
    <name type="scientific">Trachymyrmex cornetzi</name>
    <dbReference type="NCBI Taxonomy" id="471704"/>
    <lineage>
        <taxon>Eukaryota</taxon>
        <taxon>Metazoa</taxon>
        <taxon>Ecdysozoa</taxon>
        <taxon>Arthropoda</taxon>
        <taxon>Hexapoda</taxon>
        <taxon>Insecta</taxon>
        <taxon>Pterygota</taxon>
        <taxon>Neoptera</taxon>
        <taxon>Endopterygota</taxon>
        <taxon>Hymenoptera</taxon>
        <taxon>Apocrita</taxon>
        <taxon>Aculeata</taxon>
        <taxon>Formicoidea</taxon>
        <taxon>Formicidae</taxon>
        <taxon>Myrmicinae</taxon>
        <taxon>Trachymyrmex</taxon>
    </lineage>
</organism>
<keyword evidence="4 10" id="KW-0812">Transmembrane</keyword>
<keyword evidence="12" id="KW-1185">Reference proteome</keyword>
<keyword evidence="8" id="KW-0675">Receptor</keyword>
<evidence type="ECO:0000256" key="1">
    <source>
        <dbReference type="ARBA" id="ARBA00004651"/>
    </source>
</evidence>
<evidence type="ECO:0000256" key="8">
    <source>
        <dbReference type="ARBA" id="ARBA00023170"/>
    </source>
</evidence>
<keyword evidence="7 10" id="KW-0472">Membrane</keyword>
<dbReference type="PANTHER" id="PTHR21137">
    <property type="entry name" value="ODORANT RECEPTOR"/>
    <property type="match status" value="1"/>
</dbReference>
<evidence type="ECO:0000256" key="4">
    <source>
        <dbReference type="ARBA" id="ARBA00022692"/>
    </source>
</evidence>
<dbReference type="STRING" id="471704.A0A195DIR7"/>
<feature type="transmembrane region" description="Helical" evidence="10">
    <location>
        <begin position="261"/>
        <end position="280"/>
    </location>
</feature>
<evidence type="ECO:0000256" key="2">
    <source>
        <dbReference type="ARBA" id="ARBA00022475"/>
    </source>
</evidence>
<evidence type="ECO:0000313" key="11">
    <source>
        <dbReference type="EMBL" id="KYN12790.1"/>
    </source>
</evidence>
<gene>
    <name evidence="11" type="ORF">ALC57_15069</name>
</gene>
<keyword evidence="2" id="KW-1003">Cell membrane</keyword>
<feature type="transmembrane region" description="Helical" evidence="10">
    <location>
        <begin position="177"/>
        <end position="199"/>
    </location>
</feature>
<evidence type="ECO:0000256" key="3">
    <source>
        <dbReference type="ARBA" id="ARBA00022606"/>
    </source>
</evidence>
<evidence type="ECO:0000256" key="9">
    <source>
        <dbReference type="ARBA" id="ARBA00023224"/>
    </source>
</evidence>
<dbReference type="Pfam" id="PF02949">
    <property type="entry name" value="7tm_6"/>
    <property type="match status" value="1"/>
</dbReference>
<feature type="transmembrane region" description="Helical" evidence="10">
    <location>
        <begin position="146"/>
        <end position="165"/>
    </location>
</feature>
<feature type="transmembrane region" description="Helical" evidence="10">
    <location>
        <begin position="576"/>
        <end position="602"/>
    </location>
</feature>
<protein>
    <submittedName>
        <fullName evidence="11">Uncharacterized protein</fullName>
    </submittedName>
</protein>
<name>A0A195DIR7_9HYME</name>
<accession>A0A195DIR7</accession>
<dbReference type="AlphaFoldDB" id="A0A195DIR7"/>
<comment type="subcellular location">
    <subcellularLocation>
        <location evidence="1">Cell membrane</location>
        <topology evidence="1">Multi-pass membrane protein</topology>
    </subcellularLocation>
</comment>
<dbReference type="EMBL" id="KQ980804">
    <property type="protein sequence ID" value="KYN12790.1"/>
    <property type="molecule type" value="Genomic_DNA"/>
</dbReference>
<keyword evidence="5" id="KW-0552">Olfaction</keyword>
<dbReference type="Proteomes" id="UP000078492">
    <property type="component" value="Unassembled WGS sequence"/>
</dbReference>
<evidence type="ECO:0000256" key="5">
    <source>
        <dbReference type="ARBA" id="ARBA00022725"/>
    </source>
</evidence>
<dbReference type="GO" id="GO:0005886">
    <property type="term" value="C:plasma membrane"/>
    <property type="evidence" value="ECO:0007669"/>
    <property type="project" value="UniProtKB-SubCell"/>
</dbReference>
<evidence type="ECO:0000256" key="10">
    <source>
        <dbReference type="SAM" id="Phobius"/>
    </source>
</evidence>
<feature type="transmembrane region" description="Helical" evidence="10">
    <location>
        <begin position="440"/>
        <end position="460"/>
    </location>
</feature>
<proteinExistence type="predicted"/>
<feature type="transmembrane region" description="Helical" evidence="10">
    <location>
        <begin position="466"/>
        <end position="483"/>
    </location>
</feature>
<feature type="transmembrane region" description="Helical" evidence="10">
    <location>
        <begin position="383"/>
        <end position="399"/>
    </location>
</feature>
<dbReference type="GO" id="GO:0004984">
    <property type="term" value="F:olfactory receptor activity"/>
    <property type="evidence" value="ECO:0007669"/>
    <property type="project" value="InterPro"/>
</dbReference>
<feature type="transmembrane region" description="Helical" evidence="10">
    <location>
        <begin position="519"/>
        <end position="545"/>
    </location>
</feature>
<keyword evidence="6 10" id="KW-1133">Transmembrane helix</keyword>
<reference evidence="11 12" key="1">
    <citation type="submission" date="2015-09" db="EMBL/GenBank/DDBJ databases">
        <title>Trachymyrmex cornetzi WGS genome.</title>
        <authorList>
            <person name="Nygaard S."/>
            <person name="Hu H."/>
            <person name="Boomsma J."/>
            <person name="Zhang G."/>
        </authorList>
    </citation>
    <scope>NUCLEOTIDE SEQUENCE [LARGE SCALE GENOMIC DNA]</scope>
    <source>
        <strain evidence="11">Tcor2-1</strain>
        <tissue evidence="11">Whole body</tissue>
    </source>
</reference>
<dbReference type="GO" id="GO:0005549">
    <property type="term" value="F:odorant binding"/>
    <property type="evidence" value="ECO:0007669"/>
    <property type="project" value="InterPro"/>
</dbReference>